<dbReference type="InterPro" id="IPR021109">
    <property type="entry name" value="Peptidase_aspartic_dom_sf"/>
</dbReference>
<accession>A0A5N5H6X8</accession>
<dbReference type="InterPro" id="IPR005162">
    <property type="entry name" value="Retrotrans_gag_dom"/>
</dbReference>
<dbReference type="SUPFAM" id="SSF56672">
    <property type="entry name" value="DNA/RNA polymerases"/>
    <property type="match status" value="1"/>
</dbReference>
<gene>
    <name evidence="2" type="ORF">D8674_024919</name>
</gene>
<proteinExistence type="predicted"/>
<evidence type="ECO:0000313" key="2">
    <source>
        <dbReference type="EMBL" id="KAB2622737.1"/>
    </source>
</evidence>
<keyword evidence="3" id="KW-1185">Reference proteome</keyword>
<feature type="domain" description="Retrotransposon gag" evidence="1">
    <location>
        <begin position="18"/>
        <end position="100"/>
    </location>
</feature>
<comment type="caution">
    <text evidence="2">The sequence shown here is derived from an EMBL/GenBank/DDBJ whole genome shotgun (WGS) entry which is preliminary data.</text>
</comment>
<protein>
    <recommendedName>
        <fullName evidence="1">Retrotransposon gag domain-containing protein</fullName>
    </recommendedName>
</protein>
<reference evidence="2 3" key="1">
    <citation type="submission" date="2019-09" db="EMBL/GenBank/DDBJ databases">
        <authorList>
            <person name="Ou C."/>
        </authorList>
    </citation>
    <scope>NUCLEOTIDE SEQUENCE [LARGE SCALE GENOMIC DNA]</scope>
    <source>
        <strain evidence="2">S2</strain>
        <tissue evidence="2">Leaf</tissue>
    </source>
</reference>
<dbReference type="Gene3D" id="2.40.70.10">
    <property type="entry name" value="Acid Proteases"/>
    <property type="match status" value="1"/>
</dbReference>
<reference evidence="2 3" key="3">
    <citation type="submission" date="2019-11" db="EMBL/GenBank/DDBJ databases">
        <title>A de novo genome assembly of a pear dwarfing rootstock.</title>
        <authorList>
            <person name="Wang F."/>
            <person name="Wang J."/>
            <person name="Li S."/>
            <person name="Zhang Y."/>
            <person name="Fang M."/>
            <person name="Ma L."/>
            <person name="Zhao Y."/>
            <person name="Jiang S."/>
        </authorList>
    </citation>
    <scope>NUCLEOTIDE SEQUENCE [LARGE SCALE GENOMIC DNA]</scope>
    <source>
        <strain evidence="2">S2</strain>
        <tissue evidence="2">Leaf</tissue>
    </source>
</reference>
<dbReference type="Proteomes" id="UP000327157">
    <property type="component" value="Chromosome 4"/>
</dbReference>
<organism evidence="2 3">
    <name type="scientific">Pyrus ussuriensis x Pyrus communis</name>
    <dbReference type="NCBI Taxonomy" id="2448454"/>
    <lineage>
        <taxon>Eukaryota</taxon>
        <taxon>Viridiplantae</taxon>
        <taxon>Streptophyta</taxon>
        <taxon>Embryophyta</taxon>
        <taxon>Tracheophyta</taxon>
        <taxon>Spermatophyta</taxon>
        <taxon>Magnoliopsida</taxon>
        <taxon>eudicotyledons</taxon>
        <taxon>Gunneridae</taxon>
        <taxon>Pentapetalae</taxon>
        <taxon>rosids</taxon>
        <taxon>fabids</taxon>
        <taxon>Rosales</taxon>
        <taxon>Rosaceae</taxon>
        <taxon>Amygdaloideae</taxon>
        <taxon>Maleae</taxon>
        <taxon>Pyrus</taxon>
    </lineage>
</organism>
<dbReference type="Pfam" id="PF08284">
    <property type="entry name" value="RVP_2"/>
    <property type="match status" value="1"/>
</dbReference>
<dbReference type="InterPro" id="IPR032567">
    <property type="entry name" value="RTL1-rel"/>
</dbReference>
<dbReference type="PANTHER" id="PTHR15503:SF45">
    <property type="entry name" value="RNA-DIRECTED DNA POLYMERASE HOMOLOG"/>
    <property type="match status" value="1"/>
</dbReference>
<evidence type="ECO:0000313" key="3">
    <source>
        <dbReference type="Proteomes" id="UP000327157"/>
    </source>
</evidence>
<dbReference type="AlphaFoldDB" id="A0A5N5H6X8"/>
<dbReference type="OrthoDB" id="1158383at2759"/>
<dbReference type="Pfam" id="PF03732">
    <property type="entry name" value="Retrotrans_gag"/>
    <property type="match status" value="1"/>
</dbReference>
<dbReference type="EMBL" id="SMOL01000231">
    <property type="protein sequence ID" value="KAB2622737.1"/>
    <property type="molecule type" value="Genomic_DNA"/>
</dbReference>
<dbReference type="InterPro" id="IPR043502">
    <property type="entry name" value="DNA/RNA_pol_sf"/>
</dbReference>
<reference evidence="3" key="2">
    <citation type="submission" date="2019-10" db="EMBL/GenBank/DDBJ databases">
        <title>A de novo genome assembly of a pear dwarfing rootstock.</title>
        <authorList>
            <person name="Wang F."/>
            <person name="Wang J."/>
            <person name="Li S."/>
            <person name="Zhang Y."/>
            <person name="Fang M."/>
            <person name="Ma L."/>
            <person name="Zhao Y."/>
            <person name="Jiang S."/>
        </authorList>
    </citation>
    <scope>NUCLEOTIDE SEQUENCE [LARGE SCALE GENOMIC DNA]</scope>
</reference>
<dbReference type="PANTHER" id="PTHR15503">
    <property type="entry name" value="LDOC1 RELATED"/>
    <property type="match status" value="1"/>
</dbReference>
<evidence type="ECO:0000259" key="1">
    <source>
        <dbReference type="Pfam" id="PF03732"/>
    </source>
</evidence>
<sequence length="353" mass="41264">MKRKLNDQRVPENLKVTIACTYLEEQAYYWWESMLVNPDLQITTWTTFEVIFLEKYFLEPMRVMRTREFSNLCQNEMIVAQYMSKFKELMRFAPYMIPDEITKATKLEEELRAEIKEKVELFKLKRYAEIVDRALMAKQIILGSKRALEDKKPGAGQNSKRPRSPWGSCVKVNQVCRSSTIDILHHKLDCDLLLLDLLDYDVIFGMDLLKRFEAIIDCGKKLITLTTLNGEKFSFYGDTKVSKPNSILDKRKVNYLSQIGHMIAKGISESKIEYILLVRDFIDVFPEDLPGLPLIREIEFSIETYPGTSPISIPPYRVAPVELKELNKQFQELQEKVENPKDLWLICIIKSQR</sequence>
<name>A0A5N5H6X8_9ROSA</name>